<dbReference type="InterPro" id="IPR014015">
    <property type="entry name" value="Helicase_SF3_DNA-vir"/>
</dbReference>
<dbReference type="GO" id="GO:0005524">
    <property type="term" value="F:ATP binding"/>
    <property type="evidence" value="ECO:0007669"/>
    <property type="project" value="UniProtKB-KW"/>
</dbReference>
<dbReference type="InterPro" id="IPR045455">
    <property type="entry name" value="NrS-1_pol-like_helicase"/>
</dbReference>
<organism evidence="5">
    <name type="scientific">viral metagenome</name>
    <dbReference type="NCBI Taxonomy" id="1070528"/>
    <lineage>
        <taxon>unclassified sequences</taxon>
        <taxon>metagenomes</taxon>
        <taxon>organismal metagenomes</taxon>
    </lineage>
</organism>
<evidence type="ECO:0000256" key="2">
    <source>
        <dbReference type="ARBA" id="ARBA00022801"/>
    </source>
</evidence>
<name>A0A6C0E479_9ZZZZ</name>
<proteinExistence type="predicted"/>
<dbReference type="InterPro" id="IPR051620">
    <property type="entry name" value="ORF904-like_C"/>
</dbReference>
<protein>
    <recommendedName>
        <fullName evidence="4">SF3 helicase domain-containing protein</fullName>
    </recommendedName>
</protein>
<dbReference type="SMART" id="SM00885">
    <property type="entry name" value="D5_N"/>
    <property type="match status" value="1"/>
</dbReference>
<dbReference type="InterPro" id="IPR014818">
    <property type="entry name" value="Phage/plasmid_primase_P4_C"/>
</dbReference>
<dbReference type="Gene3D" id="3.40.50.300">
    <property type="entry name" value="P-loop containing nucleotide triphosphate hydrolases"/>
    <property type="match status" value="1"/>
</dbReference>
<evidence type="ECO:0000256" key="1">
    <source>
        <dbReference type="ARBA" id="ARBA00022741"/>
    </source>
</evidence>
<dbReference type="NCBIfam" id="TIGR01613">
    <property type="entry name" value="primase_Cterm"/>
    <property type="match status" value="1"/>
</dbReference>
<keyword evidence="2" id="KW-0378">Hydrolase</keyword>
<dbReference type="GO" id="GO:0016787">
    <property type="term" value="F:hydrolase activity"/>
    <property type="evidence" value="ECO:0007669"/>
    <property type="project" value="UniProtKB-KW"/>
</dbReference>
<dbReference type="Pfam" id="PF08706">
    <property type="entry name" value="D5_N"/>
    <property type="match status" value="1"/>
</dbReference>
<keyword evidence="3" id="KW-0067">ATP-binding</keyword>
<dbReference type="PANTHER" id="PTHR35372:SF2">
    <property type="entry name" value="SF3 HELICASE DOMAIN-CONTAINING PROTEIN"/>
    <property type="match status" value="1"/>
</dbReference>
<dbReference type="PROSITE" id="PS51206">
    <property type="entry name" value="SF3_HELICASE_1"/>
    <property type="match status" value="1"/>
</dbReference>
<dbReference type="InterPro" id="IPR027417">
    <property type="entry name" value="P-loop_NTPase"/>
</dbReference>
<sequence length="948" mass="110641">MIKKTNNVAYSDKKYNDYMSQHNAKNPELNHISFTHTRIPNIDMNIYPGSFVFSKEEVKNFLSIYTQHVFVNKRKEYLTEKQLLKNGPLLIDMDFRYDKKVTTRQHSKEDRNDIILLYLDEMKELYTFTHNKPFYVYVMEKPNVNTESDKNATKDGIHIIFGIQTDNIMQVILREKILQRIPNVCKKLPIINTWEGVLDEGISKGGTNWQLYGSRKPGNEAYELIQIFKIEVDETDGEFMMIEEKVSDFDILQLDNLYKLSARNDEHPSFEIHPNILEEYNKRCLEEKNNEQKKSTKKTSGTTKVKLLTEDDDDETIKLSDIHDKETLARAIDKIMNTLNSGEYYIRETHIYTQLLPEKYYEPGSHLLNRQVAFALKDTDERLFLSWVMLRSKSSDFDYDTIPDLYNKWKNYFNTKNSGLTRKSIMYWAKQDAYDEFVKARNSTMSYLVEESLTTLTDWDFAMILYELNKDKYVCSDIKHSVWYTFDNHRWEIDKGDTLRMSISTDMFNLYQAKRAVALRELQKYTEKDELYAHFQSQISGCCVACIKLKTNPAKGNIIREATPIFYDKHFNKNMDANKYLMCFSNGVMDFKNKVFRDGNPQDYITKSTNIPYEPIDMTNKYHTKVVAEITEFMRQLFPVPELNTYMWEHLASCLIGENLNQTFNIYRGNGSNGKSLLTDLMSHALGEYKGVVPITLVTRDRNNIGGTSSEVMQLKGVRYAVMQEPKKEEKINEGVMKELTGSDPIQARALYAETETFIPQFNLVVCANYLFEINSNDDGTWRRIRICDFMSKFKGENDVVDHDPKYVFPKDKNLKDKIPNWAPLFASMLAKKALETQGIVKDCPIVMASADKYRQGQDHISGFVSEMVIMTGDPNDRVKKKELTLEFNSWFKESQGYRKMPKGVELYEYMDKKFGKCKSTGWHGVRILYPDADTLHDPGNNEIETED</sequence>
<dbReference type="PANTHER" id="PTHR35372">
    <property type="entry name" value="ATP BINDING PROTEIN-RELATED"/>
    <property type="match status" value="1"/>
</dbReference>
<dbReference type="Pfam" id="PF19263">
    <property type="entry name" value="DUF5906"/>
    <property type="match status" value="1"/>
</dbReference>
<feature type="domain" description="SF3 helicase" evidence="4">
    <location>
        <begin position="642"/>
        <end position="803"/>
    </location>
</feature>
<evidence type="ECO:0000256" key="3">
    <source>
        <dbReference type="ARBA" id="ARBA00022840"/>
    </source>
</evidence>
<reference evidence="5" key="1">
    <citation type="journal article" date="2020" name="Nature">
        <title>Giant virus diversity and host interactions through global metagenomics.</title>
        <authorList>
            <person name="Schulz F."/>
            <person name="Roux S."/>
            <person name="Paez-Espino D."/>
            <person name="Jungbluth S."/>
            <person name="Walsh D.A."/>
            <person name="Denef V.J."/>
            <person name="McMahon K.D."/>
            <person name="Konstantinidis K.T."/>
            <person name="Eloe-Fadrosh E.A."/>
            <person name="Kyrpides N.C."/>
            <person name="Woyke T."/>
        </authorList>
    </citation>
    <scope>NUCLEOTIDE SEQUENCE</scope>
    <source>
        <strain evidence="5">GVMAG-M-3300023179-116</strain>
    </source>
</reference>
<dbReference type="InterPro" id="IPR056443">
    <property type="entry name" value="AEP_C962R"/>
</dbReference>
<dbReference type="InterPro" id="IPR006500">
    <property type="entry name" value="Helicase_put_C_phage/plasmid"/>
</dbReference>
<dbReference type="Pfam" id="PF23162">
    <property type="entry name" value="AEP_C962R"/>
    <property type="match status" value="1"/>
</dbReference>
<accession>A0A6C0E479</accession>
<evidence type="ECO:0000313" key="5">
    <source>
        <dbReference type="EMBL" id="QHT23303.1"/>
    </source>
</evidence>
<keyword evidence="1" id="KW-0547">Nucleotide-binding</keyword>
<dbReference type="AlphaFoldDB" id="A0A6C0E479"/>
<evidence type="ECO:0000259" key="4">
    <source>
        <dbReference type="PROSITE" id="PS51206"/>
    </source>
</evidence>
<dbReference type="EMBL" id="MN739730">
    <property type="protein sequence ID" value="QHT23303.1"/>
    <property type="molecule type" value="Genomic_DNA"/>
</dbReference>